<dbReference type="AlphaFoldDB" id="A0A8G1UFC7"/>
<evidence type="ECO:0000256" key="2">
    <source>
        <dbReference type="SAM" id="MobiDB-lite"/>
    </source>
</evidence>
<dbReference type="InterPro" id="IPR003594">
    <property type="entry name" value="HATPase_dom"/>
</dbReference>
<gene>
    <name evidence="4" type="ORF">EDD39_5338</name>
</gene>
<feature type="compositionally biased region" description="Pro residues" evidence="2">
    <location>
        <begin position="146"/>
        <end position="161"/>
    </location>
</feature>
<dbReference type="EMBL" id="RJVJ01000002">
    <property type="protein sequence ID" value="ROR37206.1"/>
    <property type="molecule type" value="Genomic_DNA"/>
</dbReference>
<dbReference type="PANTHER" id="PTHR35526">
    <property type="entry name" value="ANTI-SIGMA-F FACTOR RSBW-RELATED"/>
    <property type="match status" value="1"/>
</dbReference>
<evidence type="ECO:0000313" key="5">
    <source>
        <dbReference type="Proteomes" id="UP000267408"/>
    </source>
</evidence>
<dbReference type="CDD" id="cd16936">
    <property type="entry name" value="HATPase_RsbW-like"/>
    <property type="match status" value="1"/>
</dbReference>
<dbReference type="Gene3D" id="3.30.565.10">
    <property type="entry name" value="Histidine kinase-like ATPase, C-terminal domain"/>
    <property type="match status" value="1"/>
</dbReference>
<protein>
    <submittedName>
        <fullName evidence="4">Anti-sigma regulatory factor (Ser/Thr protein kinase)</fullName>
    </submittedName>
</protein>
<keyword evidence="1" id="KW-0808">Transferase</keyword>
<keyword evidence="1" id="KW-0723">Serine/threonine-protein kinase</keyword>
<keyword evidence="1" id="KW-0418">Kinase</keyword>
<evidence type="ECO:0000256" key="1">
    <source>
        <dbReference type="ARBA" id="ARBA00022527"/>
    </source>
</evidence>
<proteinExistence type="predicted"/>
<dbReference type="Proteomes" id="UP000267408">
    <property type="component" value="Unassembled WGS sequence"/>
</dbReference>
<dbReference type="InterPro" id="IPR036890">
    <property type="entry name" value="HATPase_C_sf"/>
</dbReference>
<dbReference type="OrthoDB" id="4206624at2"/>
<evidence type="ECO:0000259" key="3">
    <source>
        <dbReference type="Pfam" id="PF13581"/>
    </source>
</evidence>
<dbReference type="Pfam" id="PF13581">
    <property type="entry name" value="HATPase_c_2"/>
    <property type="match status" value="1"/>
</dbReference>
<reference evidence="4 5" key="1">
    <citation type="submission" date="2018-11" db="EMBL/GenBank/DDBJ databases">
        <title>Sequencing the genomes of 1000 actinobacteria strains.</title>
        <authorList>
            <person name="Klenk H.-P."/>
        </authorList>
    </citation>
    <scope>NUCLEOTIDE SEQUENCE [LARGE SCALE GENOMIC DNA]</scope>
    <source>
        <strain evidence="4 5">DSM 44780</strain>
    </source>
</reference>
<feature type="region of interest" description="Disordered" evidence="2">
    <location>
        <begin position="142"/>
        <end position="181"/>
    </location>
</feature>
<accession>A0A8G1UFC7</accession>
<dbReference type="PANTHER" id="PTHR35526:SF3">
    <property type="entry name" value="ANTI-SIGMA-F FACTOR RSBW"/>
    <property type="match status" value="1"/>
</dbReference>
<evidence type="ECO:0000313" key="4">
    <source>
        <dbReference type="EMBL" id="ROR37206.1"/>
    </source>
</evidence>
<dbReference type="GO" id="GO:0004674">
    <property type="term" value="F:protein serine/threonine kinase activity"/>
    <property type="evidence" value="ECO:0007669"/>
    <property type="project" value="UniProtKB-KW"/>
</dbReference>
<comment type="caution">
    <text evidence="4">The sequence shown here is derived from an EMBL/GenBank/DDBJ whole genome shotgun (WGS) entry which is preliminary data.</text>
</comment>
<organism evidence="4 5">
    <name type="scientific">Kitasatospora cineracea</name>
    <dbReference type="NCBI Taxonomy" id="88074"/>
    <lineage>
        <taxon>Bacteria</taxon>
        <taxon>Bacillati</taxon>
        <taxon>Actinomycetota</taxon>
        <taxon>Actinomycetes</taxon>
        <taxon>Kitasatosporales</taxon>
        <taxon>Streptomycetaceae</taxon>
        <taxon>Kitasatospora</taxon>
    </lineage>
</organism>
<name>A0A8G1UFC7_9ACTN</name>
<sequence>MSQVPTAHNHLLLADTPNAAGWARRHTRDVLGRWQMPPDLIDTALLIVSELIGNAVQHPGDAKQPERLTSAELAKVKVIGLNLQLRGQAMLVQVADHDKRPPVPQNVDTDAEGGRGLFLVEHMSSQWGYYHPPTGGKIVWAEVRPSSPPKPQPATAEPPPSNRAARSRPFKPMTNEQLPIGDPNLMGRVLVGLRRI</sequence>
<dbReference type="RefSeq" id="WP_123560957.1">
    <property type="nucleotide sequence ID" value="NZ_RJVJ01000002.1"/>
</dbReference>
<feature type="domain" description="Histidine kinase/HSP90-like ATPase" evidence="3">
    <location>
        <begin position="16"/>
        <end position="140"/>
    </location>
</feature>
<dbReference type="InterPro" id="IPR050267">
    <property type="entry name" value="Anti-sigma-factor_SerPK"/>
</dbReference>